<sequence length="232" mass="23844">MIAERGRLVAGVVAALLIGTAVVPAAVGAQDAVAEDRSAFVVELENDGDATVSLSLTYDLEDESDQAAFDRLRGETGNVTERFDERLSRVANRTASEIGREMSVSDADAEVTTADGVGVVTLSASWSNLAIVDGDRLVVEEPFASGFRPDRPFVLVAPDGYALADTAIPADSTEGAVAEWGVGTDLTGFSATLAPSEAVGGATTSGSLPTPLASVLATGLVALLGYAGWRRL</sequence>
<evidence type="ECO:0000313" key="2">
    <source>
        <dbReference type="EMBL" id="MFD1598029.1"/>
    </source>
</evidence>
<proteinExistence type="predicted"/>
<gene>
    <name evidence="2" type="ORF">ACFSBX_03545</name>
</gene>
<organism evidence="2 3">
    <name type="scientific">Halobellus rarus</name>
    <dbReference type="NCBI Taxonomy" id="1126237"/>
    <lineage>
        <taxon>Archaea</taxon>
        <taxon>Methanobacteriati</taxon>
        <taxon>Methanobacteriota</taxon>
        <taxon>Stenosarchaea group</taxon>
        <taxon>Halobacteria</taxon>
        <taxon>Halobacteriales</taxon>
        <taxon>Haloferacaceae</taxon>
        <taxon>Halobellus</taxon>
    </lineage>
</organism>
<dbReference type="AlphaFoldDB" id="A0ABD6CJI3"/>
<dbReference type="EMBL" id="JBHUDK010000003">
    <property type="protein sequence ID" value="MFD1598029.1"/>
    <property type="molecule type" value="Genomic_DNA"/>
</dbReference>
<dbReference type="Pfam" id="PF24036">
    <property type="entry name" value="DUF7345"/>
    <property type="match status" value="1"/>
</dbReference>
<feature type="domain" description="DUF7345" evidence="1">
    <location>
        <begin position="42"/>
        <end position="161"/>
    </location>
</feature>
<dbReference type="Proteomes" id="UP001597085">
    <property type="component" value="Unassembled WGS sequence"/>
</dbReference>
<keyword evidence="3" id="KW-1185">Reference proteome</keyword>
<comment type="caution">
    <text evidence="2">The sequence shown here is derived from an EMBL/GenBank/DDBJ whole genome shotgun (WGS) entry which is preliminary data.</text>
</comment>
<reference evidence="2 3" key="1">
    <citation type="journal article" date="2019" name="Int. J. Syst. Evol. Microbiol.">
        <title>The Global Catalogue of Microorganisms (GCM) 10K type strain sequencing project: providing services to taxonomists for standard genome sequencing and annotation.</title>
        <authorList>
            <consortium name="The Broad Institute Genomics Platform"/>
            <consortium name="The Broad Institute Genome Sequencing Center for Infectious Disease"/>
            <person name="Wu L."/>
            <person name="Ma J."/>
        </authorList>
    </citation>
    <scope>NUCLEOTIDE SEQUENCE [LARGE SCALE GENOMIC DNA]</scope>
    <source>
        <strain evidence="2 3">CGMCC 1.12121</strain>
    </source>
</reference>
<protein>
    <recommendedName>
        <fullName evidence="1">DUF7345 domain-containing protein</fullName>
    </recommendedName>
</protein>
<dbReference type="RefSeq" id="WP_256420037.1">
    <property type="nucleotide sequence ID" value="NZ_JANHDI010000001.1"/>
</dbReference>
<dbReference type="InterPro" id="IPR055769">
    <property type="entry name" value="DUF7345"/>
</dbReference>
<evidence type="ECO:0000313" key="3">
    <source>
        <dbReference type="Proteomes" id="UP001597085"/>
    </source>
</evidence>
<evidence type="ECO:0000259" key="1">
    <source>
        <dbReference type="Pfam" id="PF24036"/>
    </source>
</evidence>
<name>A0ABD6CJI3_9EURY</name>
<accession>A0ABD6CJI3</accession>